<keyword evidence="1" id="KW-1133">Transmembrane helix</keyword>
<dbReference type="InterPro" id="IPR009589">
    <property type="entry name" value="PH_YyaB-like"/>
</dbReference>
<evidence type="ECO:0000256" key="1">
    <source>
        <dbReference type="SAM" id="Phobius"/>
    </source>
</evidence>
<keyword evidence="1" id="KW-0812">Transmembrane</keyword>
<evidence type="ECO:0000313" key="4">
    <source>
        <dbReference type="Proteomes" id="UP000216024"/>
    </source>
</evidence>
<feature type="domain" description="Uncharacterized protein YyaB-like PH" evidence="2">
    <location>
        <begin position="24"/>
        <end position="55"/>
    </location>
</feature>
<sequence length="121" mass="13893">MSSVIGLLLGAFVGYVIWMLIGSSYRVEGDILKVRGGLRKYEIPIHSIKKIVQTKRKGPAKGEEPEKHVFASGAYNWRTERVVFYTEDKNYMVSFTNTSNKEQIIHDIKKVKKDIVVKKDF</sequence>
<dbReference type="Pfam" id="PF06713">
    <property type="entry name" value="bPH_4"/>
    <property type="match status" value="1"/>
</dbReference>
<dbReference type="GO" id="GO:0030153">
    <property type="term" value="P:bacteriocin immunity"/>
    <property type="evidence" value="ECO:0007669"/>
    <property type="project" value="InterPro"/>
</dbReference>
<proteinExistence type="predicted"/>
<evidence type="ECO:0000313" key="3">
    <source>
        <dbReference type="EMBL" id="PAB57882.1"/>
    </source>
</evidence>
<accession>A0A267MER1</accession>
<gene>
    <name evidence="3" type="ORF">CCE28_17960</name>
</gene>
<keyword evidence="1" id="KW-0472">Membrane</keyword>
<dbReference type="Proteomes" id="UP000216024">
    <property type="component" value="Unassembled WGS sequence"/>
</dbReference>
<organism evidence="3 4">
    <name type="scientific">Anaeromicrobium sediminis</name>
    <dbReference type="NCBI Taxonomy" id="1478221"/>
    <lineage>
        <taxon>Bacteria</taxon>
        <taxon>Bacillati</taxon>
        <taxon>Bacillota</taxon>
        <taxon>Clostridia</taxon>
        <taxon>Peptostreptococcales</taxon>
        <taxon>Thermotaleaceae</taxon>
        <taxon>Anaeromicrobium</taxon>
    </lineage>
</organism>
<evidence type="ECO:0000259" key="2">
    <source>
        <dbReference type="Pfam" id="PF06713"/>
    </source>
</evidence>
<protein>
    <recommendedName>
        <fullName evidence="2">Uncharacterized protein YyaB-like PH domain-containing protein</fullName>
    </recommendedName>
</protein>
<dbReference type="EMBL" id="NIBG01000022">
    <property type="protein sequence ID" value="PAB57882.1"/>
    <property type="molecule type" value="Genomic_DNA"/>
</dbReference>
<keyword evidence="4" id="KW-1185">Reference proteome</keyword>
<feature type="transmembrane region" description="Helical" evidence="1">
    <location>
        <begin position="6"/>
        <end position="25"/>
    </location>
</feature>
<dbReference type="RefSeq" id="WP_095135107.1">
    <property type="nucleotide sequence ID" value="NZ_NIBG01000022.1"/>
</dbReference>
<name>A0A267MER1_9FIRM</name>
<reference evidence="3 4" key="1">
    <citation type="submission" date="2017-06" db="EMBL/GenBank/DDBJ databases">
        <title>Draft genome sequence of anaerobic fermentative bacterium Anaeromicrobium sediminis DY2726D isolated from West Pacific Ocean sediments.</title>
        <authorList>
            <person name="Zeng X."/>
        </authorList>
    </citation>
    <scope>NUCLEOTIDE SEQUENCE [LARGE SCALE GENOMIC DNA]</scope>
    <source>
        <strain evidence="3 4">DY2726D</strain>
    </source>
</reference>
<comment type="caution">
    <text evidence="3">The sequence shown here is derived from an EMBL/GenBank/DDBJ whole genome shotgun (WGS) entry which is preliminary data.</text>
</comment>
<dbReference type="AlphaFoldDB" id="A0A267MER1"/>